<dbReference type="Proteomes" id="UP000830639">
    <property type="component" value="Chromosome"/>
</dbReference>
<evidence type="ECO:0000313" key="2">
    <source>
        <dbReference type="EMBL" id="UPM55509.1"/>
    </source>
</evidence>
<proteinExistence type="predicted"/>
<dbReference type="Pfam" id="PF13395">
    <property type="entry name" value="HNH_4"/>
    <property type="match status" value="1"/>
</dbReference>
<keyword evidence="2" id="KW-0378">Hydrolase</keyword>
<evidence type="ECO:0000259" key="1">
    <source>
        <dbReference type="Pfam" id="PF13395"/>
    </source>
</evidence>
<feature type="domain" description="HNH nuclease" evidence="1">
    <location>
        <begin position="218"/>
        <end position="272"/>
    </location>
</feature>
<keyword evidence="2" id="KW-0255">Endonuclease</keyword>
<dbReference type="RefSeq" id="WP_248268519.1">
    <property type="nucleotide sequence ID" value="NZ_CP096034.1"/>
</dbReference>
<organism evidence="2 3">
    <name type="scientific">Gottfriedia acidiceleris</name>
    <dbReference type="NCBI Taxonomy" id="371036"/>
    <lineage>
        <taxon>Bacteria</taxon>
        <taxon>Bacillati</taxon>
        <taxon>Bacillota</taxon>
        <taxon>Bacilli</taxon>
        <taxon>Bacillales</taxon>
        <taxon>Bacillaceae</taxon>
        <taxon>Gottfriedia</taxon>
    </lineage>
</organism>
<dbReference type="EMBL" id="CP096034">
    <property type="protein sequence ID" value="UPM55509.1"/>
    <property type="molecule type" value="Genomic_DNA"/>
</dbReference>
<dbReference type="InterPro" id="IPR003615">
    <property type="entry name" value="HNH_nuc"/>
</dbReference>
<keyword evidence="3" id="KW-1185">Reference proteome</keyword>
<name>A0ABY4JQB2_9BACI</name>
<keyword evidence="2" id="KW-0540">Nuclease</keyword>
<evidence type="ECO:0000313" key="3">
    <source>
        <dbReference type="Proteomes" id="UP000830639"/>
    </source>
</evidence>
<accession>A0ABY4JQB2</accession>
<dbReference type="GO" id="GO:0004519">
    <property type="term" value="F:endonuclease activity"/>
    <property type="evidence" value="ECO:0007669"/>
    <property type="project" value="UniProtKB-KW"/>
</dbReference>
<gene>
    <name evidence="2" type="ORF">MY490_06645</name>
</gene>
<reference evidence="2 3" key="1">
    <citation type="submission" date="2022-04" db="EMBL/GenBank/DDBJ databases">
        <title>Mechanism of arsenic methylation and mitigation arsenic toxicity by Bacillus sp. LH14 from an Arsenic-Contaminated Paddy Soil.</title>
        <authorList>
            <person name="Wang D."/>
        </authorList>
    </citation>
    <scope>NUCLEOTIDE SEQUENCE [LARGE SCALE GENOMIC DNA]</scope>
    <source>
        <strain evidence="2 3">LH14</strain>
    </source>
</reference>
<dbReference type="Gene3D" id="1.10.30.50">
    <property type="match status" value="1"/>
</dbReference>
<sequence>MNIFTEEFPSLESYFRSVILFGKNSASYKFALAKSLIEISENHNQNTFIPLEELSIPFSKYICEHLKINDKQTTSSSSRFLNACREYNSGSITKDDLILLTKKLGFENVLDAFHNVNQQNIPVSFFEVKKEGKNKGIILTDDLFHLNESAQHQNFGHEVEARWRLVETAWSLNLSPSLLNVHFDDQSKMFFIDEDNTLKRIDVTSSRDALNGYQKGKCFYCFNDITIDEGSESLADVDHFLPYTLQRELPINLNGVWNLVLACKECNRGKEGKFARIPEIRFLERLHKRNEFFIESHHPLNETLKNQTGKTTPTRIAFLQSIYNECSSLSGNIKWKPLNEHEPAF</sequence>
<protein>
    <submittedName>
        <fullName evidence="2">HNH endonuclease</fullName>
    </submittedName>
</protein>